<dbReference type="Proteomes" id="UP000293865">
    <property type="component" value="Unassembled WGS sequence"/>
</dbReference>
<dbReference type="PANTHER" id="PTHR43022:SF1">
    <property type="entry name" value="PROTEIN SMF"/>
    <property type="match status" value="1"/>
</dbReference>
<evidence type="ECO:0000259" key="2">
    <source>
        <dbReference type="Pfam" id="PF02481"/>
    </source>
</evidence>
<dbReference type="GO" id="GO:0009294">
    <property type="term" value="P:DNA-mediated transformation"/>
    <property type="evidence" value="ECO:0007669"/>
    <property type="project" value="InterPro"/>
</dbReference>
<dbReference type="RefSeq" id="WP_164990372.1">
    <property type="nucleotide sequence ID" value="NZ_SDPN01000003.1"/>
</dbReference>
<dbReference type="Pfam" id="PF02481">
    <property type="entry name" value="DNA_processg_A"/>
    <property type="match status" value="1"/>
</dbReference>
<name>A0A4V1QYD5_9MICO</name>
<dbReference type="EMBL" id="SDPN01000003">
    <property type="protein sequence ID" value="RXZ72776.1"/>
    <property type="molecule type" value="Genomic_DNA"/>
</dbReference>
<gene>
    <name evidence="3" type="ORF">ESP51_02970</name>
</gene>
<sequence length="262" mass="27624">MTWTAARTAPTTIHSDEENRARVALVCDGLSGDPTVGAAIRRLGGAAELLHHVQSGTDDDPLSSFGPLAAQAHGSRVDSVITMTERLGLALISPQHESWPRGLDALGDAAPLLLWVRGAETVLAEEAAAIVGPRHPSREARHATLEFATSLADRGWVVASGVAPGVEELALRAATAMRGATIAIAPIGLDRHTPTVATSVTVSAEPPTAERTARSIRRARQILAATATRMIVVDEARCWNARMIAETARMLRRPVGRAAATE</sequence>
<dbReference type="PANTHER" id="PTHR43022">
    <property type="entry name" value="PROTEIN SMF"/>
    <property type="match status" value="1"/>
</dbReference>
<feature type="domain" description="Smf/DprA SLOG" evidence="2">
    <location>
        <begin position="91"/>
        <end position="200"/>
    </location>
</feature>
<accession>A0A4V1QYD5</accession>
<evidence type="ECO:0000313" key="3">
    <source>
        <dbReference type="EMBL" id="RXZ72776.1"/>
    </source>
</evidence>
<proteinExistence type="inferred from homology"/>
<comment type="similarity">
    <text evidence="1">Belongs to the DprA/Smf family.</text>
</comment>
<dbReference type="Gene3D" id="3.40.50.450">
    <property type="match status" value="1"/>
</dbReference>
<reference evidence="3 4" key="1">
    <citation type="submission" date="2019-01" db="EMBL/GenBank/DDBJ databases">
        <title>Agromyces.</title>
        <authorList>
            <person name="Li J."/>
        </authorList>
    </citation>
    <scope>NUCLEOTIDE SEQUENCE [LARGE SCALE GENOMIC DNA]</scope>
    <source>
        <strain evidence="3 4">DSM 15934</strain>
    </source>
</reference>
<evidence type="ECO:0000313" key="4">
    <source>
        <dbReference type="Proteomes" id="UP000293865"/>
    </source>
</evidence>
<organism evidence="3 4">
    <name type="scientific">Agromyces albus</name>
    <dbReference type="NCBI Taxonomy" id="205332"/>
    <lineage>
        <taxon>Bacteria</taxon>
        <taxon>Bacillati</taxon>
        <taxon>Actinomycetota</taxon>
        <taxon>Actinomycetes</taxon>
        <taxon>Micrococcales</taxon>
        <taxon>Microbacteriaceae</taxon>
        <taxon>Agromyces</taxon>
    </lineage>
</organism>
<keyword evidence="4" id="KW-1185">Reference proteome</keyword>
<protein>
    <recommendedName>
        <fullName evidence="2">Smf/DprA SLOG domain-containing protein</fullName>
    </recommendedName>
</protein>
<dbReference type="InterPro" id="IPR057666">
    <property type="entry name" value="DrpA_SLOG"/>
</dbReference>
<dbReference type="AlphaFoldDB" id="A0A4V1QYD5"/>
<evidence type="ECO:0000256" key="1">
    <source>
        <dbReference type="ARBA" id="ARBA00006525"/>
    </source>
</evidence>
<comment type="caution">
    <text evidence="3">The sequence shown here is derived from an EMBL/GenBank/DDBJ whole genome shotgun (WGS) entry which is preliminary data.</text>
</comment>
<dbReference type="InterPro" id="IPR003488">
    <property type="entry name" value="DprA"/>
</dbReference>
<dbReference type="SUPFAM" id="SSF102405">
    <property type="entry name" value="MCP/YpsA-like"/>
    <property type="match status" value="1"/>
</dbReference>